<keyword evidence="7" id="KW-1185">Reference proteome</keyword>
<dbReference type="InterPro" id="IPR036113">
    <property type="entry name" value="Asp/Glu-ADT_sf_sub_c"/>
</dbReference>
<comment type="similarity">
    <text evidence="1">Belongs to the GatC family.</text>
</comment>
<dbReference type="STRING" id="879305.HMPREF9290_1353"/>
<comment type="catalytic activity">
    <reaction evidence="5">
        <text>L-glutamyl-tRNA(Gln) + L-glutamine + ATP + H2O = L-glutaminyl-tRNA(Gln) + L-glutamate + ADP + phosphate + H(+)</text>
        <dbReference type="Rhea" id="RHEA:17521"/>
        <dbReference type="Rhea" id="RHEA-COMP:9681"/>
        <dbReference type="Rhea" id="RHEA-COMP:9684"/>
        <dbReference type="ChEBI" id="CHEBI:15377"/>
        <dbReference type="ChEBI" id="CHEBI:15378"/>
        <dbReference type="ChEBI" id="CHEBI:29985"/>
        <dbReference type="ChEBI" id="CHEBI:30616"/>
        <dbReference type="ChEBI" id="CHEBI:43474"/>
        <dbReference type="ChEBI" id="CHEBI:58359"/>
        <dbReference type="ChEBI" id="CHEBI:78520"/>
        <dbReference type="ChEBI" id="CHEBI:78521"/>
        <dbReference type="ChEBI" id="CHEBI:456216"/>
    </reaction>
</comment>
<comment type="caution">
    <text evidence="6">The sequence shown here is derived from an EMBL/GenBank/DDBJ whole genome shotgun (WGS) entry which is preliminary data.</text>
</comment>
<protein>
    <submittedName>
        <fullName evidence="6">Aspartyl/glutamyl-tRNA(Asn/Gln) amidotransferase, C subunit</fullName>
        <ecNumber evidence="6">6.3.5.-</ecNumber>
    </submittedName>
</protein>
<comment type="subunit">
    <text evidence="2">Heterotrimer of A, B and C subunits.</text>
</comment>
<dbReference type="Proteomes" id="UP000005286">
    <property type="component" value="Unassembled WGS sequence"/>
</dbReference>
<dbReference type="NCBIfam" id="TIGR00135">
    <property type="entry name" value="gatC"/>
    <property type="match status" value="1"/>
</dbReference>
<keyword evidence="6" id="KW-0436">Ligase</keyword>
<gene>
    <name evidence="6" type="primary">gatC</name>
    <name evidence="6" type="ORF">HMPREF9290_1353</name>
</gene>
<reference evidence="6 7" key="1">
    <citation type="submission" date="2011-01" db="EMBL/GenBank/DDBJ databases">
        <authorList>
            <person name="Durkin A.S."/>
            <person name="Madupu R."/>
            <person name="Torralba M."/>
            <person name="Gillis M."/>
            <person name="Methe B."/>
            <person name="Sutton G."/>
            <person name="Nelson K.E."/>
        </authorList>
    </citation>
    <scope>NUCLEOTIDE SEQUENCE [LARGE SCALE GENOMIC DNA]</scope>
    <source>
        <strain evidence="6 7">ACS-065-V-Col13</strain>
    </source>
</reference>
<dbReference type="GO" id="GO:0006450">
    <property type="term" value="P:regulation of translational fidelity"/>
    <property type="evidence" value="ECO:0007669"/>
    <property type="project" value="InterPro"/>
</dbReference>
<evidence type="ECO:0000256" key="2">
    <source>
        <dbReference type="ARBA" id="ARBA00011123"/>
    </source>
</evidence>
<dbReference type="GO" id="GO:0016740">
    <property type="term" value="F:transferase activity"/>
    <property type="evidence" value="ECO:0007669"/>
    <property type="project" value="UniProtKB-KW"/>
</dbReference>
<evidence type="ECO:0000256" key="4">
    <source>
        <dbReference type="ARBA" id="ARBA00047380"/>
    </source>
</evidence>
<sequence>MDNKEVEKIYRLSNLSLEGKDVEVISKKFNTVIDFIEDIFTVDTDKVNMTEILPNHKAVFRKDVAIDSVSREKALENAKDTEFGYFRLDWKL</sequence>
<evidence type="ECO:0000313" key="6">
    <source>
        <dbReference type="EMBL" id="EGC82523.1"/>
    </source>
</evidence>
<comment type="function">
    <text evidence="3">Allows the formation of correctly charged Asn-tRNA(Asn) or Gln-tRNA(Gln) through the transamidation of misacylated Asp-tRNA(Asn) or Glu-tRNA(Gln) in organisms which lack either or both of asparaginyl-tRNA or glutaminyl-tRNA synthetases. The reaction takes place in the presence of glutamine and ATP through an activated phospho-Asp-tRNA(Asn) or phospho-Glu-tRNA(Gln).</text>
</comment>
<dbReference type="eggNOG" id="COG0721">
    <property type="taxonomic scope" value="Bacteria"/>
</dbReference>
<dbReference type="RefSeq" id="WP_004834414.1">
    <property type="nucleotide sequence ID" value="NZ_AEXM01000012.1"/>
</dbReference>
<dbReference type="AlphaFoldDB" id="F0GUD2"/>
<evidence type="ECO:0000256" key="3">
    <source>
        <dbReference type="ARBA" id="ARBA00024799"/>
    </source>
</evidence>
<dbReference type="Pfam" id="PF02686">
    <property type="entry name" value="GatC"/>
    <property type="match status" value="1"/>
</dbReference>
<dbReference type="Gene3D" id="1.10.20.60">
    <property type="entry name" value="Glu-tRNAGln amidotransferase C subunit, N-terminal domain"/>
    <property type="match status" value="1"/>
</dbReference>
<dbReference type="EC" id="6.3.5.-" evidence="6"/>
<evidence type="ECO:0000256" key="5">
    <source>
        <dbReference type="ARBA" id="ARBA00047913"/>
    </source>
</evidence>
<dbReference type="InterPro" id="IPR003837">
    <property type="entry name" value="GatC"/>
</dbReference>
<name>F0GUD2_9FIRM</name>
<accession>F0GUD2</accession>
<comment type="catalytic activity">
    <reaction evidence="4">
        <text>L-aspartyl-tRNA(Asn) + L-glutamine + ATP + H2O = L-asparaginyl-tRNA(Asn) + L-glutamate + ADP + phosphate + 2 H(+)</text>
        <dbReference type="Rhea" id="RHEA:14513"/>
        <dbReference type="Rhea" id="RHEA-COMP:9674"/>
        <dbReference type="Rhea" id="RHEA-COMP:9677"/>
        <dbReference type="ChEBI" id="CHEBI:15377"/>
        <dbReference type="ChEBI" id="CHEBI:15378"/>
        <dbReference type="ChEBI" id="CHEBI:29985"/>
        <dbReference type="ChEBI" id="CHEBI:30616"/>
        <dbReference type="ChEBI" id="CHEBI:43474"/>
        <dbReference type="ChEBI" id="CHEBI:58359"/>
        <dbReference type="ChEBI" id="CHEBI:78515"/>
        <dbReference type="ChEBI" id="CHEBI:78516"/>
        <dbReference type="ChEBI" id="CHEBI:456216"/>
    </reaction>
</comment>
<keyword evidence="6" id="KW-0808">Transferase</keyword>
<evidence type="ECO:0000256" key="1">
    <source>
        <dbReference type="ARBA" id="ARBA00010757"/>
    </source>
</evidence>
<evidence type="ECO:0000313" key="7">
    <source>
        <dbReference type="Proteomes" id="UP000005286"/>
    </source>
</evidence>
<dbReference type="SUPFAM" id="SSF141000">
    <property type="entry name" value="Glu-tRNAGln amidotransferase C subunit"/>
    <property type="match status" value="1"/>
</dbReference>
<dbReference type="PATRIC" id="fig|879305.3.peg.413"/>
<dbReference type="EMBL" id="AEXM01000012">
    <property type="protein sequence ID" value="EGC82523.1"/>
    <property type="molecule type" value="Genomic_DNA"/>
</dbReference>
<organism evidence="6 7">
    <name type="scientific">Anaerococcus prevotii ACS-065-V-Col13</name>
    <dbReference type="NCBI Taxonomy" id="879305"/>
    <lineage>
        <taxon>Bacteria</taxon>
        <taxon>Bacillati</taxon>
        <taxon>Bacillota</taxon>
        <taxon>Tissierellia</taxon>
        <taxon>Tissierellales</taxon>
        <taxon>Peptoniphilaceae</taxon>
        <taxon>Anaerococcus</taxon>
    </lineage>
</organism>
<dbReference type="GO" id="GO:0050566">
    <property type="term" value="F:asparaginyl-tRNA synthase (glutamine-hydrolyzing) activity"/>
    <property type="evidence" value="ECO:0007669"/>
    <property type="project" value="RHEA"/>
</dbReference>
<dbReference type="GO" id="GO:0050567">
    <property type="term" value="F:glutaminyl-tRNA synthase (glutamine-hydrolyzing) activity"/>
    <property type="evidence" value="ECO:0007669"/>
    <property type="project" value="RHEA"/>
</dbReference>
<proteinExistence type="inferred from homology"/>